<evidence type="ECO:0000313" key="1">
    <source>
        <dbReference type="EMBL" id="ELQ43966.1"/>
    </source>
</evidence>
<accession>A0AA97PR33</accession>
<organism evidence="1">
    <name type="scientific">Pyricularia oryzae (strain Y34)</name>
    <name type="common">Rice blast fungus</name>
    <name type="synonym">Magnaporthe oryzae</name>
    <dbReference type="NCBI Taxonomy" id="1143189"/>
    <lineage>
        <taxon>Eukaryota</taxon>
        <taxon>Fungi</taxon>
        <taxon>Dikarya</taxon>
        <taxon>Ascomycota</taxon>
        <taxon>Pezizomycotina</taxon>
        <taxon>Sordariomycetes</taxon>
        <taxon>Sordariomycetidae</taxon>
        <taxon>Magnaporthales</taxon>
        <taxon>Pyriculariaceae</taxon>
        <taxon>Pyricularia</taxon>
    </lineage>
</organism>
<gene>
    <name evidence="1" type="ORF">OOU_Y34scaffold00116g5</name>
</gene>
<reference evidence="1" key="1">
    <citation type="journal article" date="2012" name="PLoS Genet.">
        <title>Comparative analysis of the genomes of two field isolates of the rice blast fungus Magnaporthe oryzae.</title>
        <authorList>
            <person name="Xue M."/>
            <person name="Yang J."/>
            <person name="Li Z."/>
            <person name="Hu S."/>
            <person name="Yao N."/>
            <person name="Dean R.A."/>
            <person name="Zhao W."/>
            <person name="Shen M."/>
            <person name="Zhang H."/>
            <person name="Li C."/>
            <person name="Liu L."/>
            <person name="Cao L."/>
            <person name="Xu X."/>
            <person name="Xing Y."/>
            <person name="Hsiang T."/>
            <person name="Zhang Z."/>
            <person name="Xu J.R."/>
            <person name="Peng Y.L."/>
        </authorList>
    </citation>
    <scope>NUCLEOTIDE SEQUENCE</scope>
    <source>
        <strain evidence="1">Y34</strain>
    </source>
</reference>
<sequence>MSDIYSSDCIQFRENKILATVSKDTGKSWFGVSRQVANFNHTLPY</sequence>
<protein>
    <submittedName>
        <fullName evidence="1">Uncharacterized protein</fullName>
    </submittedName>
</protein>
<name>A0AA97PR33_PYRO3</name>
<dbReference type="EMBL" id="JH793601">
    <property type="protein sequence ID" value="ELQ43966.1"/>
    <property type="molecule type" value="Genomic_DNA"/>
</dbReference>
<proteinExistence type="predicted"/>
<dbReference type="AlphaFoldDB" id="A0AA97PR33"/>
<dbReference type="Proteomes" id="UP000011086">
    <property type="component" value="Unassembled WGS sequence"/>
</dbReference>